<reference evidence="17" key="1">
    <citation type="submission" date="2018-05" db="EMBL/GenBank/DDBJ databases">
        <authorList>
            <person name="Lanie J.A."/>
            <person name="Ng W.-L."/>
            <person name="Kazmierczak K.M."/>
            <person name="Andrzejewski T.M."/>
            <person name="Davidsen T.M."/>
            <person name="Wayne K.J."/>
            <person name="Tettelin H."/>
            <person name="Glass J.I."/>
            <person name="Rusch D."/>
            <person name="Podicherti R."/>
            <person name="Tsui H.-C.T."/>
            <person name="Winkler M.E."/>
        </authorList>
    </citation>
    <scope>NUCLEOTIDE SEQUENCE</scope>
</reference>
<dbReference type="InterPro" id="IPR050081">
    <property type="entry name" value="Ile-tRNA_ligase"/>
</dbReference>
<dbReference type="InterPro" id="IPR009080">
    <property type="entry name" value="tRNAsynth_Ia_anticodon-bd"/>
</dbReference>
<organism evidence="17">
    <name type="scientific">marine metagenome</name>
    <dbReference type="NCBI Taxonomy" id="408172"/>
    <lineage>
        <taxon>unclassified sequences</taxon>
        <taxon>metagenomes</taxon>
        <taxon>ecological metagenomes</taxon>
    </lineage>
</organism>
<feature type="non-terminal residue" evidence="17">
    <location>
        <position position="1"/>
    </location>
</feature>
<evidence type="ECO:0000256" key="11">
    <source>
        <dbReference type="ARBA" id="ARBA00022917"/>
    </source>
</evidence>
<dbReference type="InterPro" id="IPR009008">
    <property type="entry name" value="Val/Leu/Ile-tRNA-synth_edit"/>
</dbReference>
<dbReference type="InterPro" id="IPR002300">
    <property type="entry name" value="aa-tRNA-synth_Ia"/>
</dbReference>
<evidence type="ECO:0000256" key="13">
    <source>
        <dbReference type="ARBA" id="ARBA00048359"/>
    </source>
</evidence>
<keyword evidence="6" id="KW-0436">Ligase</keyword>
<dbReference type="SUPFAM" id="SSF50677">
    <property type="entry name" value="ValRS/IleRS/LeuRS editing domain"/>
    <property type="match status" value="1"/>
</dbReference>
<dbReference type="InterPro" id="IPR002301">
    <property type="entry name" value="Ile-tRNA-ligase"/>
</dbReference>
<comment type="cofactor">
    <cofactor evidence="1">
        <name>Zn(2+)</name>
        <dbReference type="ChEBI" id="CHEBI:29105"/>
    </cofactor>
</comment>
<dbReference type="Gene3D" id="3.40.50.620">
    <property type="entry name" value="HUPs"/>
    <property type="match status" value="2"/>
</dbReference>
<evidence type="ECO:0000256" key="12">
    <source>
        <dbReference type="ARBA" id="ARBA00023146"/>
    </source>
</evidence>
<dbReference type="Pfam" id="PF06827">
    <property type="entry name" value="zf-FPG_IleRS"/>
    <property type="match status" value="1"/>
</dbReference>
<dbReference type="FunFam" id="1.10.730.20:FF:000001">
    <property type="entry name" value="Isoleucine--tRNA ligase"/>
    <property type="match status" value="1"/>
</dbReference>
<evidence type="ECO:0000256" key="8">
    <source>
        <dbReference type="ARBA" id="ARBA00022741"/>
    </source>
</evidence>
<evidence type="ECO:0000256" key="10">
    <source>
        <dbReference type="ARBA" id="ARBA00022840"/>
    </source>
</evidence>
<dbReference type="PRINTS" id="PR00984">
    <property type="entry name" value="TRNASYNTHILE"/>
</dbReference>
<dbReference type="GO" id="GO:0002161">
    <property type="term" value="F:aminoacyl-tRNA deacylase activity"/>
    <property type="evidence" value="ECO:0007669"/>
    <property type="project" value="InterPro"/>
</dbReference>
<evidence type="ECO:0000256" key="5">
    <source>
        <dbReference type="ARBA" id="ARBA00022490"/>
    </source>
</evidence>
<dbReference type="InterPro" id="IPR001412">
    <property type="entry name" value="aa-tRNA-synth_I_CS"/>
</dbReference>
<dbReference type="EMBL" id="UINC01002815">
    <property type="protein sequence ID" value="SVA00560.1"/>
    <property type="molecule type" value="Genomic_DNA"/>
</dbReference>
<comment type="catalytic activity">
    <reaction evidence="13">
        <text>tRNA(Ile) + L-isoleucine + ATP = L-isoleucyl-tRNA(Ile) + AMP + diphosphate</text>
        <dbReference type="Rhea" id="RHEA:11060"/>
        <dbReference type="Rhea" id="RHEA-COMP:9666"/>
        <dbReference type="Rhea" id="RHEA-COMP:9695"/>
        <dbReference type="ChEBI" id="CHEBI:30616"/>
        <dbReference type="ChEBI" id="CHEBI:33019"/>
        <dbReference type="ChEBI" id="CHEBI:58045"/>
        <dbReference type="ChEBI" id="CHEBI:78442"/>
        <dbReference type="ChEBI" id="CHEBI:78528"/>
        <dbReference type="ChEBI" id="CHEBI:456215"/>
        <dbReference type="EC" id="6.1.1.5"/>
    </reaction>
</comment>
<keyword evidence="12" id="KW-0030">Aminoacyl-tRNA synthetase</keyword>
<dbReference type="Pfam" id="PF00133">
    <property type="entry name" value="tRNA-synt_1"/>
    <property type="match status" value="1"/>
</dbReference>
<evidence type="ECO:0000256" key="7">
    <source>
        <dbReference type="ARBA" id="ARBA00022723"/>
    </source>
</evidence>
<dbReference type="GO" id="GO:0005524">
    <property type="term" value="F:ATP binding"/>
    <property type="evidence" value="ECO:0007669"/>
    <property type="project" value="UniProtKB-KW"/>
</dbReference>
<comment type="subcellular location">
    <subcellularLocation>
        <location evidence="2">Cytoplasm</location>
    </subcellularLocation>
</comment>
<dbReference type="Pfam" id="PF08264">
    <property type="entry name" value="Anticodon_1"/>
    <property type="match status" value="1"/>
</dbReference>
<dbReference type="HAMAP" id="MF_02002">
    <property type="entry name" value="Ile_tRNA_synth_type1"/>
    <property type="match status" value="1"/>
</dbReference>
<evidence type="ECO:0000259" key="14">
    <source>
        <dbReference type="Pfam" id="PF00133"/>
    </source>
</evidence>
<accession>A0A381S901</accession>
<evidence type="ECO:0000259" key="16">
    <source>
        <dbReference type="Pfam" id="PF08264"/>
    </source>
</evidence>
<feature type="domain" description="Aminoacyl-tRNA synthetase class Ia" evidence="14">
    <location>
        <begin position="33"/>
        <end position="642"/>
    </location>
</feature>
<dbReference type="AlphaFoldDB" id="A0A381S901"/>
<keyword evidence="7" id="KW-0479">Metal-binding</keyword>
<gene>
    <name evidence="17" type="ORF">METZ01_LOCUS53414</name>
</gene>
<dbReference type="Gene3D" id="3.90.740.10">
    <property type="entry name" value="Valyl/Leucyl/Isoleucyl-tRNA synthetase, editing domain"/>
    <property type="match status" value="1"/>
</dbReference>
<name>A0A381S901_9ZZZZ</name>
<dbReference type="PANTHER" id="PTHR42765:SF1">
    <property type="entry name" value="ISOLEUCINE--TRNA LIGASE, MITOCHONDRIAL"/>
    <property type="match status" value="1"/>
</dbReference>
<evidence type="ECO:0000256" key="6">
    <source>
        <dbReference type="ARBA" id="ARBA00022598"/>
    </source>
</evidence>
<evidence type="ECO:0000256" key="1">
    <source>
        <dbReference type="ARBA" id="ARBA00001947"/>
    </source>
</evidence>
<keyword evidence="11" id="KW-0648">Protein biosynthesis</keyword>
<dbReference type="InterPro" id="IPR010663">
    <property type="entry name" value="Znf_FPG/IleRS"/>
</dbReference>
<dbReference type="FunFam" id="3.40.50.620:FF:000048">
    <property type="entry name" value="Isoleucine--tRNA ligase"/>
    <property type="match status" value="1"/>
</dbReference>
<dbReference type="NCBIfam" id="TIGR00392">
    <property type="entry name" value="ileS"/>
    <property type="match status" value="1"/>
</dbReference>
<dbReference type="InterPro" id="IPR023585">
    <property type="entry name" value="Ile-tRNA-ligase_type1"/>
</dbReference>
<dbReference type="SUPFAM" id="SSF47323">
    <property type="entry name" value="Anticodon-binding domain of a subclass of class I aminoacyl-tRNA synthetases"/>
    <property type="match status" value="1"/>
</dbReference>
<dbReference type="CDD" id="cd07960">
    <property type="entry name" value="Anticodon_Ia_Ile_BEm"/>
    <property type="match status" value="1"/>
</dbReference>
<evidence type="ECO:0000256" key="2">
    <source>
        <dbReference type="ARBA" id="ARBA00004496"/>
    </source>
</evidence>
<feature type="domain" description="Methionyl/Valyl/Leucyl/Isoleucyl-tRNA synthetase anticodon-binding" evidence="16">
    <location>
        <begin position="686"/>
        <end position="840"/>
    </location>
</feature>
<dbReference type="GO" id="GO:0000049">
    <property type="term" value="F:tRNA binding"/>
    <property type="evidence" value="ECO:0007669"/>
    <property type="project" value="InterPro"/>
</dbReference>
<keyword evidence="8" id="KW-0547">Nucleotide-binding</keyword>
<dbReference type="Gene3D" id="1.10.730.20">
    <property type="match status" value="1"/>
</dbReference>
<dbReference type="GO" id="GO:0004822">
    <property type="term" value="F:isoleucine-tRNA ligase activity"/>
    <property type="evidence" value="ECO:0007669"/>
    <property type="project" value="UniProtKB-EC"/>
</dbReference>
<dbReference type="GO" id="GO:0046872">
    <property type="term" value="F:metal ion binding"/>
    <property type="evidence" value="ECO:0007669"/>
    <property type="project" value="UniProtKB-KW"/>
</dbReference>
<dbReference type="PROSITE" id="PS00178">
    <property type="entry name" value="AA_TRNA_LIGASE_I"/>
    <property type="match status" value="1"/>
</dbReference>
<comment type="subunit">
    <text evidence="3">Monomer.</text>
</comment>
<evidence type="ECO:0000313" key="17">
    <source>
        <dbReference type="EMBL" id="SVA00560.1"/>
    </source>
</evidence>
<keyword evidence="10" id="KW-0067">ATP-binding</keyword>
<feature type="domain" description="Zinc finger FPG/IleRS-type" evidence="15">
    <location>
        <begin position="895"/>
        <end position="921"/>
    </location>
</feature>
<sequence>VQKINMKDYKETLNLPKTEFAMKANLPNKEPELLKYWEEIELYKKLKKKGKGKDKFVLHDGPPYANGAIHIGHAVNKTLKDIVVKSQTLSGKYSPYVPGWDCHGLPIELNVEKKLGKVGDKVTAKVFREACRNYAKDQIEIQKEEFKRLGVLGDWKNPYLTMDSQFEAGIVRSLGQIISKGYVNRGDKPVHWCVDCGSALAEAEVEYQDKISPSIDFGFPIEVEKINSIFNLDLDMSIYVSSWTTTPWTVPGNVALTVNAEFDYCLVQIKESSKDYGLLIGKKLIEPTLERIGVKNFEVLASCKGIKLEGLEAKHPYLNRPSKLVLGDHVTTEVGTGIVHTSPGHGLEDYLVAKEYDLDVLSPVKNNGTFNSDEEHVGGLFAFKANEKIIEVLKEEGTLFALADYEHSYPHCWRHKTPLMFRATPQWFIGMDKGSLLANANKAIKEVNWEPSWGETRMSSMLDRPDWCISRQRAWGVPIPLLIHKETRELHPDTNQLIEEIAEKIEKQGIESWHEVKIEDLIKDSSNYEKITDILDVWFDSGVTHACVLADEELQFPADLYLEGSDQHRGWFQSSLLTSMAINDTPPYKGVLTHGFVVDAEGKKMSKSLGNTISPQEIWNSRGADVLRAWIASTDYRNEMVISDTRLQGVSDTYRRIRNTIRFLLGNVHDFDSASRVKENELTEIDRFMEIKTQNLQKELIEDYQNYQFHLAFNKIHNFCSNDLGGFYLDILKDRLYTCGKESLARRSSQTTLFQILEALIRWIAPILSFTAEEAWRLYHSDLESVHLSEWFEDWVCSSEGSISESEWQQVLKVRSEVNKIIESSRNSGLIGSALEAEIELFCSKDLESILRKFSEELRFVFITSEAKVLKENGEGEETEIEGLKIKISKTQEGKCERCWHSRPEVGSIKDHPTLCNRCLENIEGKGEVRLFA</sequence>
<evidence type="ECO:0000256" key="4">
    <source>
        <dbReference type="ARBA" id="ARBA00013165"/>
    </source>
</evidence>
<evidence type="ECO:0000256" key="3">
    <source>
        <dbReference type="ARBA" id="ARBA00011245"/>
    </source>
</evidence>
<dbReference type="CDD" id="cd00818">
    <property type="entry name" value="IleRS_core"/>
    <property type="match status" value="1"/>
</dbReference>
<evidence type="ECO:0000259" key="15">
    <source>
        <dbReference type="Pfam" id="PF06827"/>
    </source>
</evidence>
<dbReference type="InterPro" id="IPR013155">
    <property type="entry name" value="M/V/L/I-tRNA-synth_anticd-bd"/>
</dbReference>
<protein>
    <recommendedName>
        <fullName evidence="4">isoleucine--tRNA ligase</fullName>
        <ecNumber evidence="4">6.1.1.5</ecNumber>
    </recommendedName>
</protein>
<dbReference type="EC" id="6.1.1.5" evidence="4"/>
<dbReference type="FunFam" id="3.40.50.620:FF:000042">
    <property type="entry name" value="Isoleucine--tRNA ligase"/>
    <property type="match status" value="1"/>
</dbReference>
<dbReference type="InterPro" id="IPR033708">
    <property type="entry name" value="Anticodon_Ile_BEm"/>
</dbReference>
<dbReference type="GO" id="GO:0006428">
    <property type="term" value="P:isoleucyl-tRNA aminoacylation"/>
    <property type="evidence" value="ECO:0007669"/>
    <property type="project" value="InterPro"/>
</dbReference>
<evidence type="ECO:0000256" key="9">
    <source>
        <dbReference type="ARBA" id="ARBA00022833"/>
    </source>
</evidence>
<dbReference type="PANTHER" id="PTHR42765">
    <property type="entry name" value="SOLEUCYL-TRNA SYNTHETASE"/>
    <property type="match status" value="1"/>
</dbReference>
<dbReference type="InterPro" id="IPR014729">
    <property type="entry name" value="Rossmann-like_a/b/a_fold"/>
</dbReference>
<keyword evidence="5" id="KW-0963">Cytoplasm</keyword>
<dbReference type="GO" id="GO:0005829">
    <property type="term" value="C:cytosol"/>
    <property type="evidence" value="ECO:0007669"/>
    <property type="project" value="TreeGrafter"/>
</dbReference>
<keyword evidence="9" id="KW-0862">Zinc</keyword>
<proteinExistence type="inferred from homology"/>
<dbReference type="SUPFAM" id="SSF52374">
    <property type="entry name" value="Nucleotidylyl transferase"/>
    <property type="match status" value="1"/>
</dbReference>